<evidence type="ECO:0000313" key="3">
    <source>
        <dbReference type="Proteomes" id="UP000193944"/>
    </source>
</evidence>
<dbReference type="Proteomes" id="UP000193944">
    <property type="component" value="Unassembled WGS sequence"/>
</dbReference>
<accession>A0A1Y1XJD3</accession>
<dbReference type="EMBL" id="MCFG01000051">
    <property type="protein sequence ID" value="ORX84509.1"/>
    <property type="molecule type" value="Genomic_DNA"/>
</dbReference>
<keyword evidence="3" id="KW-1185">Reference proteome</keyword>
<sequence>MSNNEMLSQIDNNNNDNNIIKFQRKTHEYFSRRPPFEKFYIDSEKELNKFYSIFSNAINLDQQYLDNNTVFIQVKQASSGSIKWELSSVTFNNNNVNLNIVCPHSLANRCFTCDMAFWYFVAVIPNNMLKNLNLIGWKKPSEI</sequence>
<protein>
    <submittedName>
        <fullName evidence="2">Uncharacterized protein</fullName>
    </submittedName>
</protein>
<dbReference type="AlphaFoldDB" id="A0A1Y1XJD3"/>
<evidence type="ECO:0000313" key="1">
    <source>
        <dbReference type="EMBL" id="ORX84509.1"/>
    </source>
</evidence>
<comment type="caution">
    <text evidence="2">The sequence shown here is derived from an EMBL/GenBank/DDBJ whole genome shotgun (WGS) entry which is preliminary data.</text>
</comment>
<reference evidence="2 3" key="2">
    <citation type="submission" date="2016-08" db="EMBL/GenBank/DDBJ databases">
        <title>Pervasive Adenine N6-methylation of Active Genes in Fungi.</title>
        <authorList>
            <consortium name="DOE Joint Genome Institute"/>
            <person name="Mondo S.J."/>
            <person name="Dannebaum R.O."/>
            <person name="Kuo R.C."/>
            <person name="Labutti K."/>
            <person name="Haridas S."/>
            <person name="Kuo A."/>
            <person name="Salamov A."/>
            <person name="Ahrendt S.R."/>
            <person name="Lipzen A."/>
            <person name="Sullivan W."/>
            <person name="Andreopoulos W.B."/>
            <person name="Clum A."/>
            <person name="Lindquist E."/>
            <person name="Daum C."/>
            <person name="Ramamoorthy G.K."/>
            <person name="Gryganskyi A."/>
            <person name="Culley D."/>
            <person name="Magnuson J.K."/>
            <person name="James T.Y."/>
            <person name="O'Malley M.A."/>
            <person name="Stajich J.E."/>
            <person name="Spatafora J.W."/>
            <person name="Visel A."/>
            <person name="Grigoriev I.V."/>
        </authorList>
    </citation>
    <scope>NUCLEOTIDE SEQUENCE [LARGE SCALE GENOMIC DNA]</scope>
    <source>
        <strain evidence="2 3">S4</strain>
    </source>
</reference>
<reference evidence="2 3" key="1">
    <citation type="submission" date="2016-08" db="EMBL/GenBank/DDBJ databases">
        <title>A Parts List for Fungal Cellulosomes Revealed by Comparative Genomics.</title>
        <authorList>
            <consortium name="DOE Joint Genome Institute"/>
            <person name="Haitjema C.H."/>
            <person name="Gilmore S.P."/>
            <person name="Henske J.K."/>
            <person name="Solomon K.V."/>
            <person name="De Groot R."/>
            <person name="Kuo A."/>
            <person name="Mondo S.J."/>
            <person name="Salamov A.A."/>
            <person name="Labutti K."/>
            <person name="Zhao Z."/>
            <person name="Chiniquy J."/>
            <person name="Barry K."/>
            <person name="Brewer H.M."/>
            <person name="Purvine S.O."/>
            <person name="Wright A.T."/>
            <person name="Boxma B."/>
            <person name="Van Alen T."/>
            <person name="Hackstein J.H."/>
            <person name="Baker S.E."/>
            <person name="Grigoriev I.V."/>
            <person name="O'Malley M.A."/>
        </authorList>
    </citation>
    <scope>NUCLEOTIDE SEQUENCE [LARGE SCALE GENOMIC DNA]</scope>
    <source>
        <strain evidence="2 3">S4</strain>
    </source>
</reference>
<name>A0A1Y1XJD3_9FUNG</name>
<gene>
    <name evidence="2" type="ORF">BCR32DRAFT_325434</name>
    <name evidence="1" type="ORF">BCR32DRAFT_325913</name>
</gene>
<dbReference type="EMBL" id="MCFG01000035">
    <property type="protein sequence ID" value="ORX85484.1"/>
    <property type="molecule type" value="Genomic_DNA"/>
</dbReference>
<evidence type="ECO:0000313" key="2">
    <source>
        <dbReference type="EMBL" id="ORX85484.1"/>
    </source>
</evidence>
<organism evidence="2 3">
    <name type="scientific">Anaeromyces robustus</name>
    <dbReference type="NCBI Taxonomy" id="1754192"/>
    <lineage>
        <taxon>Eukaryota</taxon>
        <taxon>Fungi</taxon>
        <taxon>Fungi incertae sedis</taxon>
        <taxon>Chytridiomycota</taxon>
        <taxon>Chytridiomycota incertae sedis</taxon>
        <taxon>Neocallimastigomycetes</taxon>
        <taxon>Neocallimastigales</taxon>
        <taxon>Neocallimastigaceae</taxon>
        <taxon>Anaeromyces</taxon>
    </lineage>
</organism>
<proteinExistence type="predicted"/>